<dbReference type="AlphaFoldDB" id="A0A4C1YE62"/>
<protein>
    <submittedName>
        <fullName evidence="1">Uncharacterized protein</fullName>
    </submittedName>
</protein>
<evidence type="ECO:0000313" key="1">
    <source>
        <dbReference type="EMBL" id="GBP73142.1"/>
    </source>
</evidence>
<name>A0A4C1YE62_EUMVA</name>
<evidence type="ECO:0000313" key="2">
    <source>
        <dbReference type="Proteomes" id="UP000299102"/>
    </source>
</evidence>
<accession>A0A4C1YE62</accession>
<proteinExistence type="predicted"/>
<organism evidence="1 2">
    <name type="scientific">Eumeta variegata</name>
    <name type="common">Bagworm moth</name>
    <name type="synonym">Eumeta japonica</name>
    <dbReference type="NCBI Taxonomy" id="151549"/>
    <lineage>
        <taxon>Eukaryota</taxon>
        <taxon>Metazoa</taxon>
        <taxon>Ecdysozoa</taxon>
        <taxon>Arthropoda</taxon>
        <taxon>Hexapoda</taxon>
        <taxon>Insecta</taxon>
        <taxon>Pterygota</taxon>
        <taxon>Neoptera</taxon>
        <taxon>Endopterygota</taxon>
        <taxon>Lepidoptera</taxon>
        <taxon>Glossata</taxon>
        <taxon>Ditrysia</taxon>
        <taxon>Tineoidea</taxon>
        <taxon>Psychidae</taxon>
        <taxon>Oiketicinae</taxon>
        <taxon>Eumeta</taxon>
    </lineage>
</organism>
<comment type="caution">
    <text evidence="1">The sequence shown here is derived from an EMBL/GenBank/DDBJ whole genome shotgun (WGS) entry which is preliminary data.</text>
</comment>
<reference evidence="1 2" key="1">
    <citation type="journal article" date="2019" name="Commun. Biol.">
        <title>The bagworm genome reveals a unique fibroin gene that provides high tensile strength.</title>
        <authorList>
            <person name="Kono N."/>
            <person name="Nakamura H."/>
            <person name="Ohtoshi R."/>
            <person name="Tomita M."/>
            <person name="Numata K."/>
            <person name="Arakawa K."/>
        </authorList>
    </citation>
    <scope>NUCLEOTIDE SEQUENCE [LARGE SCALE GENOMIC DNA]</scope>
</reference>
<dbReference type="Proteomes" id="UP000299102">
    <property type="component" value="Unassembled WGS sequence"/>
</dbReference>
<gene>
    <name evidence="1" type="ORF">EVAR_52569_1</name>
</gene>
<sequence length="185" mass="20679">MASCRRLFPVEGQVNYELSWLWAVRRQTFRCGPTAGKSVLRLFEQVLYCGVAKGRSQPTNQTVGGYRCQRVAFETADSGDSEESSLSGISGDLTLVDKSLSGRLPVQDINAINKAVENQPSISTYRLSDFFAPSENTTYRHLKLLESYHVLTGSERRQVNLGRPDAMRWYDIKAIKFVLGVHGAN</sequence>
<keyword evidence="2" id="KW-1185">Reference proteome</keyword>
<dbReference type="EMBL" id="BGZK01001163">
    <property type="protein sequence ID" value="GBP73142.1"/>
    <property type="molecule type" value="Genomic_DNA"/>
</dbReference>